<dbReference type="AlphaFoldDB" id="K1XYJ5"/>
<dbReference type="PROSITE" id="PS51449">
    <property type="entry name" value="MTTASE_N"/>
    <property type="match status" value="1"/>
</dbReference>
<keyword evidence="8" id="KW-0411">Iron-sulfur</keyword>
<evidence type="ECO:0000256" key="5">
    <source>
        <dbReference type="ARBA" id="ARBA00022691"/>
    </source>
</evidence>
<evidence type="ECO:0000256" key="1">
    <source>
        <dbReference type="ARBA" id="ARBA00001966"/>
    </source>
</evidence>
<keyword evidence="11" id="KW-0560">Oxidoreductase</keyword>
<dbReference type="InterPro" id="IPR020612">
    <property type="entry name" value="Methylthiotransferase_CS"/>
</dbReference>
<evidence type="ECO:0000256" key="3">
    <source>
        <dbReference type="ARBA" id="ARBA00022490"/>
    </source>
</evidence>
<dbReference type="EMBL" id="AMFJ01034121">
    <property type="protein sequence ID" value="EKD30202.1"/>
    <property type="molecule type" value="Genomic_DNA"/>
</dbReference>
<name>K1XYJ5_9BACT</name>
<comment type="cofactor">
    <cofactor evidence="1">
        <name>[4Fe-4S] cluster</name>
        <dbReference type="ChEBI" id="CHEBI:49883"/>
    </cofactor>
</comment>
<dbReference type="Pfam" id="PF00919">
    <property type="entry name" value="UPF0004"/>
    <property type="match status" value="1"/>
</dbReference>
<dbReference type="InterPro" id="IPR005839">
    <property type="entry name" value="Methylthiotransferase"/>
</dbReference>
<dbReference type="InterPro" id="IPR005840">
    <property type="entry name" value="Ribosomal_uS12_MeSTrfase_RimO"/>
</dbReference>
<dbReference type="SUPFAM" id="SSF102114">
    <property type="entry name" value="Radical SAM enzymes"/>
    <property type="match status" value="1"/>
</dbReference>
<dbReference type="CDD" id="cd01335">
    <property type="entry name" value="Radical_SAM"/>
    <property type="match status" value="1"/>
</dbReference>
<dbReference type="GO" id="GO:0035599">
    <property type="term" value="F:aspartic acid methylthiotransferase activity"/>
    <property type="evidence" value="ECO:0007669"/>
    <property type="project" value="TreeGrafter"/>
</dbReference>
<dbReference type="InterPro" id="IPR023404">
    <property type="entry name" value="rSAM_horseshoe"/>
</dbReference>
<dbReference type="GO" id="GO:0032440">
    <property type="term" value="F:2-alkenal reductase [NAD(P)H] activity"/>
    <property type="evidence" value="ECO:0007669"/>
    <property type="project" value="UniProtKB-EC"/>
</dbReference>
<dbReference type="GO" id="GO:0051539">
    <property type="term" value="F:4 iron, 4 sulfur cluster binding"/>
    <property type="evidence" value="ECO:0007669"/>
    <property type="project" value="UniProtKB-KW"/>
</dbReference>
<comment type="caution">
    <text evidence="11">The sequence shown here is derived from an EMBL/GenBank/DDBJ whole genome shotgun (WGS) entry which is preliminary data.</text>
</comment>
<evidence type="ECO:0000256" key="8">
    <source>
        <dbReference type="ARBA" id="ARBA00023014"/>
    </source>
</evidence>
<dbReference type="GO" id="GO:0005829">
    <property type="term" value="C:cytosol"/>
    <property type="evidence" value="ECO:0007669"/>
    <property type="project" value="TreeGrafter"/>
</dbReference>
<evidence type="ECO:0000313" key="11">
    <source>
        <dbReference type="EMBL" id="EKD30202.1"/>
    </source>
</evidence>
<evidence type="ECO:0000259" key="9">
    <source>
        <dbReference type="PROSITE" id="PS51449"/>
    </source>
</evidence>
<dbReference type="Gene3D" id="3.80.30.20">
    <property type="entry name" value="tm_1862 like domain"/>
    <property type="match status" value="1"/>
</dbReference>
<organism evidence="11">
    <name type="scientific">uncultured bacterium</name>
    <name type="common">gcode 4</name>
    <dbReference type="NCBI Taxonomy" id="1234023"/>
    <lineage>
        <taxon>Bacteria</taxon>
        <taxon>environmental samples</taxon>
    </lineage>
</organism>
<dbReference type="InterPro" id="IPR058240">
    <property type="entry name" value="rSAM_sf"/>
</dbReference>
<keyword evidence="3" id="KW-0963">Cytoplasm</keyword>
<dbReference type="Pfam" id="PF04055">
    <property type="entry name" value="Radical_SAM"/>
    <property type="match status" value="1"/>
</dbReference>
<keyword evidence="2" id="KW-0004">4Fe-4S</keyword>
<dbReference type="SMART" id="SM00729">
    <property type="entry name" value="Elp3"/>
    <property type="match status" value="1"/>
</dbReference>
<evidence type="ECO:0000259" key="10">
    <source>
        <dbReference type="PROSITE" id="PS51918"/>
    </source>
</evidence>
<evidence type="ECO:0000256" key="2">
    <source>
        <dbReference type="ARBA" id="ARBA00022485"/>
    </source>
</evidence>
<gene>
    <name evidence="11" type="ORF">ACD_78C00121G0004</name>
</gene>
<evidence type="ECO:0000256" key="6">
    <source>
        <dbReference type="ARBA" id="ARBA00022723"/>
    </source>
</evidence>
<evidence type="ECO:0000256" key="7">
    <source>
        <dbReference type="ARBA" id="ARBA00023004"/>
    </source>
</evidence>
<dbReference type="FunFam" id="3.80.30.20:FF:000001">
    <property type="entry name" value="tRNA-2-methylthio-N(6)-dimethylallyladenosine synthase 2"/>
    <property type="match status" value="1"/>
</dbReference>
<protein>
    <submittedName>
        <fullName evidence="11">MiaB-like protein tRNA modifying enzyme YliG</fullName>
        <ecNumber evidence="11">1.3.1.74</ecNumber>
    </submittedName>
</protein>
<accession>K1XYJ5</accession>
<dbReference type="InterPro" id="IPR006638">
    <property type="entry name" value="Elp3/MiaA/NifB-like_rSAM"/>
</dbReference>
<dbReference type="EC" id="1.3.1.74" evidence="11"/>
<keyword evidence="5" id="KW-0949">S-adenosyl-L-methionine</keyword>
<dbReference type="GO" id="GO:0006400">
    <property type="term" value="P:tRNA modification"/>
    <property type="evidence" value="ECO:0007669"/>
    <property type="project" value="InterPro"/>
</dbReference>
<sequence>MPFHFSSINLGCSKNLVDLEFILGGILDGKENVQYYDDPEDPEVEYVIVNTCGFLSSSREESEETLTYYDSLGKKLILTGCYIPVKDDNFLANLKNLHAVVPFEEYPETSDIFSRKKPQLDLQAIKQAKKAFIWKGQEIRAYMNAPFGYEYLKIAEGCDNNCTFCIIPQIRGRQTSRAIEDILAEVRIMLANGIREIQIIAQDTTRYGTDLYGEPRLFELLEWIEKIPGDFKYRLYYMYPDILTLDNIERLKSFTKLLPYFDIPFQHSSSAVLRRMGRHYDEAHSEALLQSIRKHFPDAFIRTSFIIGFPGETDADFEHLLDFIRRHEFESVGVFQYHDEPLATSSRLDNKVPDIIARRRLKKFGEVQDKIYAKHFKNAQGKTHTGYVMDRQKNTYIIRREIQAPEVDEYDRIKASAIEWGKKDLEIGEMVRYTL</sequence>
<reference evidence="11" key="1">
    <citation type="journal article" date="2012" name="Science">
        <title>Fermentation, hydrogen, and sulfur metabolism in multiple uncultivated bacterial phyla.</title>
        <authorList>
            <person name="Wrighton K.C."/>
            <person name="Thomas B.C."/>
            <person name="Sharon I."/>
            <person name="Miller C.S."/>
            <person name="Castelle C.J."/>
            <person name="VerBerkmoes N.C."/>
            <person name="Wilkins M.J."/>
            <person name="Hettich R.L."/>
            <person name="Lipton M.S."/>
            <person name="Williams K.H."/>
            <person name="Long P.E."/>
            <person name="Banfield J.F."/>
        </authorList>
    </citation>
    <scope>NUCLEOTIDE SEQUENCE [LARGE SCALE GENOMIC DNA]</scope>
</reference>
<dbReference type="InterPro" id="IPR007197">
    <property type="entry name" value="rSAM"/>
</dbReference>
<keyword evidence="4" id="KW-0808">Transferase</keyword>
<dbReference type="PROSITE" id="PS01278">
    <property type="entry name" value="MTTASE_RADICAL"/>
    <property type="match status" value="1"/>
</dbReference>
<keyword evidence="6" id="KW-0479">Metal-binding</keyword>
<dbReference type="SFLD" id="SFLDS00029">
    <property type="entry name" value="Radical_SAM"/>
    <property type="match status" value="1"/>
</dbReference>
<dbReference type="NCBIfam" id="TIGR01125">
    <property type="entry name" value="30S ribosomal protein S12 methylthiotransferase RimO"/>
    <property type="match status" value="1"/>
</dbReference>
<dbReference type="PANTHER" id="PTHR43837">
    <property type="entry name" value="RIBOSOMAL PROTEIN S12 METHYLTHIOTRANSFERASE RIMO"/>
    <property type="match status" value="1"/>
</dbReference>
<dbReference type="NCBIfam" id="TIGR00089">
    <property type="entry name" value="MiaB/RimO family radical SAM methylthiotransferase"/>
    <property type="match status" value="1"/>
</dbReference>
<dbReference type="GO" id="GO:0046872">
    <property type="term" value="F:metal ion binding"/>
    <property type="evidence" value="ECO:0007669"/>
    <property type="project" value="UniProtKB-KW"/>
</dbReference>
<feature type="domain" description="Radical SAM core" evidence="10">
    <location>
        <begin position="144"/>
        <end position="374"/>
    </location>
</feature>
<dbReference type="PANTHER" id="PTHR43837:SF1">
    <property type="entry name" value="RIBOSOMAL PROTEIN US12 METHYLTHIOTRANSFERASE RIMO"/>
    <property type="match status" value="1"/>
</dbReference>
<proteinExistence type="predicted"/>
<dbReference type="Gene3D" id="3.40.50.12160">
    <property type="entry name" value="Methylthiotransferase, N-terminal domain"/>
    <property type="match status" value="1"/>
</dbReference>
<dbReference type="SFLD" id="SFLDG01082">
    <property type="entry name" value="B12-binding_domain_containing"/>
    <property type="match status" value="1"/>
</dbReference>
<dbReference type="PROSITE" id="PS51918">
    <property type="entry name" value="RADICAL_SAM"/>
    <property type="match status" value="1"/>
</dbReference>
<evidence type="ECO:0000256" key="4">
    <source>
        <dbReference type="ARBA" id="ARBA00022679"/>
    </source>
</evidence>
<dbReference type="InterPro" id="IPR038135">
    <property type="entry name" value="Methylthiotransferase_N_sf"/>
</dbReference>
<dbReference type="InterPro" id="IPR013848">
    <property type="entry name" value="Methylthiotransferase_N"/>
</dbReference>
<keyword evidence="7" id="KW-0408">Iron</keyword>
<feature type="domain" description="MTTase N-terminal" evidence="9">
    <location>
        <begin position="3"/>
        <end position="118"/>
    </location>
</feature>